<feature type="transmembrane region" description="Helical" evidence="6">
    <location>
        <begin position="288"/>
        <end position="310"/>
    </location>
</feature>
<organism evidence="7 8">
    <name type="scientific">Longimonas halophila</name>
    <dbReference type="NCBI Taxonomy" id="1469170"/>
    <lineage>
        <taxon>Bacteria</taxon>
        <taxon>Pseudomonadati</taxon>
        <taxon>Rhodothermota</taxon>
        <taxon>Rhodothermia</taxon>
        <taxon>Rhodothermales</taxon>
        <taxon>Salisaetaceae</taxon>
        <taxon>Longimonas</taxon>
    </lineage>
</organism>
<feature type="transmembrane region" description="Helical" evidence="6">
    <location>
        <begin position="266"/>
        <end position="282"/>
    </location>
</feature>
<reference evidence="7 8" key="1">
    <citation type="submission" date="2017-10" db="EMBL/GenBank/DDBJ databases">
        <title>Draft genome of Longimonas halophila.</title>
        <authorList>
            <person name="Goh K.M."/>
            <person name="Shamsir M.S."/>
            <person name="Lim S.W."/>
        </authorList>
    </citation>
    <scope>NUCLEOTIDE SEQUENCE [LARGE SCALE GENOMIC DNA]</scope>
    <source>
        <strain evidence="7 8">KCTC 42399</strain>
    </source>
</reference>
<keyword evidence="2" id="KW-1003">Cell membrane</keyword>
<feature type="transmembrane region" description="Helical" evidence="6">
    <location>
        <begin position="40"/>
        <end position="58"/>
    </location>
</feature>
<evidence type="ECO:0000256" key="2">
    <source>
        <dbReference type="ARBA" id="ARBA00022475"/>
    </source>
</evidence>
<evidence type="ECO:0000313" key="8">
    <source>
        <dbReference type="Proteomes" id="UP000221024"/>
    </source>
</evidence>
<proteinExistence type="predicted"/>
<feature type="transmembrane region" description="Helical" evidence="6">
    <location>
        <begin position="210"/>
        <end position="231"/>
    </location>
</feature>
<accession>A0A2H3NQZ3</accession>
<evidence type="ECO:0008006" key="9">
    <source>
        <dbReference type="Google" id="ProtNLM"/>
    </source>
</evidence>
<keyword evidence="3 6" id="KW-0812">Transmembrane</keyword>
<feature type="transmembrane region" description="Helical" evidence="6">
    <location>
        <begin position="78"/>
        <end position="98"/>
    </location>
</feature>
<protein>
    <recommendedName>
        <fullName evidence="9">Flippase-like domain-containing protein</fullName>
    </recommendedName>
</protein>
<feature type="transmembrane region" description="Helical" evidence="6">
    <location>
        <begin position="155"/>
        <end position="177"/>
    </location>
</feature>
<dbReference type="PANTHER" id="PTHR40277">
    <property type="entry name" value="BLL5419 PROTEIN"/>
    <property type="match status" value="1"/>
</dbReference>
<keyword evidence="4 6" id="KW-1133">Transmembrane helix</keyword>
<comment type="caution">
    <text evidence="7">The sequence shown here is derived from an EMBL/GenBank/DDBJ whole genome shotgun (WGS) entry which is preliminary data.</text>
</comment>
<dbReference type="AlphaFoldDB" id="A0A2H3NQZ3"/>
<dbReference type="Pfam" id="PF03706">
    <property type="entry name" value="LPG_synthase_TM"/>
    <property type="match status" value="1"/>
</dbReference>
<dbReference type="OrthoDB" id="1121314at2"/>
<dbReference type="GO" id="GO:0005886">
    <property type="term" value="C:plasma membrane"/>
    <property type="evidence" value="ECO:0007669"/>
    <property type="project" value="UniProtKB-SubCell"/>
</dbReference>
<evidence type="ECO:0000256" key="6">
    <source>
        <dbReference type="SAM" id="Phobius"/>
    </source>
</evidence>
<comment type="subcellular location">
    <subcellularLocation>
        <location evidence="1">Cell membrane</location>
        <topology evidence="1">Multi-pass membrane protein</topology>
    </subcellularLocation>
</comment>
<evidence type="ECO:0000256" key="1">
    <source>
        <dbReference type="ARBA" id="ARBA00004651"/>
    </source>
</evidence>
<keyword evidence="8" id="KW-1185">Reference proteome</keyword>
<dbReference type="EMBL" id="PDEP01000001">
    <property type="protein sequence ID" value="PEN09492.1"/>
    <property type="molecule type" value="Genomic_DNA"/>
</dbReference>
<sequence>MPNLRAHLSTVVKAVLAVAVVGYLVLFVDPASIWATAQAANPWLLMLAALMVVPNLWADGRTWRVLMAPLMPNLNPRTMWRAVMAGFAVGFFTPARVGEYAGRAFSVSYPNKWSVTATVLLQRLIDLVVGLWMGTAVLAASWYSGMLPTQVGWGVSWGVVLGGGIGFATVVTLGLLVPTQVLRIAKRLPERWVAWSAHLSFLNRLSRRQVAGATAWAAFRYVVFIGQMALLVQAFDATVAFTGAAAGAALAYYIRYLLPSPTLMDLGVREGAAVFFLPFFGADPAAALNASLSIFALNIAAPSLVGAVFVRGLSLQHTAVSVAEAVPSSSTNESSSPA</sequence>
<keyword evidence="5 6" id="KW-0472">Membrane</keyword>
<name>A0A2H3NQZ3_9BACT</name>
<dbReference type="InterPro" id="IPR022791">
    <property type="entry name" value="L-PG_synthase/AglD"/>
</dbReference>
<dbReference type="Proteomes" id="UP000221024">
    <property type="component" value="Unassembled WGS sequence"/>
</dbReference>
<feature type="transmembrane region" description="Helical" evidence="6">
    <location>
        <begin position="6"/>
        <end position="28"/>
    </location>
</feature>
<evidence type="ECO:0000256" key="3">
    <source>
        <dbReference type="ARBA" id="ARBA00022692"/>
    </source>
</evidence>
<dbReference type="PANTHER" id="PTHR40277:SF1">
    <property type="entry name" value="BLL5419 PROTEIN"/>
    <property type="match status" value="1"/>
</dbReference>
<feature type="transmembrane region" description="Helical" evidence="6">
    <location>
        <begin position="119"/>
        <end position="143"/>
    </location>
</feature>
<evidence type="ECO:0000313" key="7">
    <source>
        <dbReference type="EMBL" id="PEN09492.1"/>
    </source>
</evidence>
<dbReference type="RefSeq" id="WP_098060890.1">
    <property type="nucleotide sequence ID" value="NZ_PDEP01000001.1"/>
</dbReference>
<evidence type="ECO:0000256" key="5">
    <source>
        <dbReference type="ARBA" id="ARBA00023136"/>
    </source>
</evidence>
<evidence type="ECO:0000256" key="4">
    <source>
        <dbReference type="ARBA" id="ARBA00022989"/>
    </source>
</evidence>
<gene>
    <name evidence="7" type="ORF">CRI93_01825</name>
</gene>
<feature type="transmembrane region" description="Helical" evidence="6">
    <location>
        <begin position="237"/>
        <end position="254"/>
    </location>
</feature>